<reference evidence="2 3" key="1">
    <citation type="submission" date="2018-01" db="EMBL/GenBank/DDBJ databases">
        <title>Metagenomic assembled genomes from two thermal pools in the Uzon Caldera, Kamchatka, Russia.</title>
        <authorList>
            <person name="Wilkins L."/>
            <person name="Ettinger C."/>
        </authorList>
    </citation>
    <scope>NUCLEOTIDE SEQUENCE [LARGE SCALE GENOMIC DNA]</scope>
    <source>
        <strain evidence="2">ARK-10</strain>
    </source>
</reference>
<dbReference type="EMBL" id="PNIX01000229">
    <property type="protein sequence ID" value="PMP82266.1"/>
    <property type="molecule type" value="Genomic_DNA"/>
</dbReference>
<name>A0A2J6X688_9BACT</name>
<feature type="domain" description="PEGA" evidence="1">
    <location>
        <begin position="243"/>
        <end position="306"/>
    </location>
</feature>
<dbReference type="Proteomes" id="UP000236910">
    <property type="component" value="Unassembled WGS sequence"/>
</dbReference>
<feature type="domain" description="PEGA" evidence="1">
    <location>
        <begin position="101"/>
        <end position="168"/>
    </location>
</feature>
<protein>
    <recommendedName>
        <fullName evidence="1">PEGA domain-containing protein</fullName>
    </recommendedName>
</protein>
<proteinExistence type="predicted"/>
<evidence type="ECO:0000313" key="2">
    <source>
        <dbReference type="EMBL" id="PMP82266.1"/>
    </source>
</evidence>
<dbReference type="Pfam" id="PF08308">
    <property type="entry name" value="PEGA"/>
    <property type="match status" value="4"/>
</dbReference>
<dbReference type="InterPro" id="IPR013229">
    <property type="entry name" value="PEGA"/>
</dbReference>
<evidence type="ECO:0000259" key="1">
    <source>
        <dbReference type="Pfam" id="PF08308"/>
    </source>
</evidence>
<sequence>MKKISILILLLFVFIIGFVLFKMLSKESGSISVNSYPQKASVYINGELKGETPLVINSLPFGTYEVLIKLEGYKEYKEEVVLSSTNPNALVNTILEHAVFTVSVDSDPTNSPVYVDGVLKGKTPMLISDLIANQNHIIEVTHENYKNWKQIITGNSNESINLFAKLEPITTEIIVNSIPDKATVFLNNAEVGKTPLDLKDLPEGKYILRVSLPQYEPYIEEVEIKKGITLKRDIALTKAKYYIAISSNPSGAKVFVDGVDMGITPFEQTSITEGKHKIRIELDGYLPYETEVSVIENQPTVISINLLKLP</sequence>
<dbReference type="AlphaFoldDB" id="A0A2J6X688"/>
<dbReference type="PANTHER" id="PTHR36194">
    <property type="entry name" value="S-LAYER-LIKE PROTEIN"/>
    <property type="match status" value="1"/>
</dbReference>
<accession>A0A2J6X688</accession>
<dbReference type="PANTHER" id="PTHR36194:SF1">
    <property type="entry name" value="S-LAYER-LIKE PROTEIN"/>
    <property type="match status" value="1"/>
</dbReference>
<feature type="domain" description="PEGA" evidence="1">
    <location>
        <begin position="29"/>
        <end position="83"/>
    </location>
</feature>
<comment type="caution">
    <text evidence="2">The sequence shown here is derived from an EMBL/GenBank/DDBJ whole genome shotgun (WGS) entry which is preliminary data.</text>
</comment>
<gene>
    <name evidence="2" type="ORF">C0175_03880</name>
</gene>
<organism evidence="2 3">
    <name type="scientific">Caldisericum exile</name>
    <dbReference type="NCBI Taxonomy" id="693075"/>
    <lineage>
        <taxon>Bacteria</taxon>
        <taxon>Pseudomonadati</taxon>
        <taxon>Caldisericota/Cryosericota group</taxon>
        <taxon>Caldisericota</taxon>
        <taxon>Caldisericia</taxon>
        <taxon>Caldisericales</taxon>
        <taxon>Caldisericaceae</taxon>
        <taxon>Caldisericum</taxon>
    </lineage>
</organism>
<feature type="domain" description="PEGA" evidence="1">
    <location>
        <begin position="171"/>
        <end position="239"/>
    </location>
</feature>
<evidence type="ECO:0000313" key="3">
    <source>
        <dbReference type="Proteomes" id="UP000236910"/>
    </source>
</evidence>